<keyword evidence="2" id="KW-0378">Hydrolase</keyword>
<dbReference type="InterPro" id="IPR039461">
    <property type="entry name" value="Peptidase_M49"/>
</dbReference>
<dbReference type="GO" id="GO:0046872">
    <property type="term" value="F:metal ion binding"/>
    <property type="evidence" value="ECO:0007669"/>
    <property type="project" value="UniProtKB-KW"/>
</dbReference>
<keyword evidence="5" id="KW-1185">Reference proteome</keyword>
<gene>
    <name evidence="4" type="ORF">DB31_1052</name>
</gene>
<dbReference type="GO" id="GO:0005737">
    <property type="term" value="C:cytoplasm"/>
    <property type="evidence" value="ECO:0007669"/>
    <property type="project" value="TreeGrafter"/>
</dbReference>
<evidence type="ECO:0000256" key="2">
    <source>
        <dbReference type="ARBA" id="ARBA00022801"/>
    </source>
</evidence>
<dbReference type="OrthoDB" id="9792687at2"/>
<comment type="caution">
    <text evidence="4">The sequence shown here is derived from an EMBL/GenBank/DDBJ whole genome shotgun (WGS) entry which is preliminary data.</text>
</comment>
<evidence type="ECO:0008006" key="6">
    <source>
        <dbReference type="Google" id="ProtNLM"/>
    </source>
</evidence>
<feature type="chain" id="PRO_5001799679" description="Nudix hydrolase 3" evidence="3">
    <location>
        <begin position="17"/>
        <end position="586"/>
    </location>
</feature>
<dbReference type="RefSeq" id="WP_044192495.1">
    <property type="nucleotide sequence ID" value="NZ_JMCB01000010.1"/>
</dbReference>
<name>A0A085WFW6_9BACT</name>
<dbReference type="PANTHER" id="PTHR23422:SF9">
    <property type="entry name" value="ZN-DEPENDENT HYDROLASE"/>
    <property type="match status" value="1"/>
</dbReference>
<feature type="signal peptide" evidence="3">
    <location>
        <begin position="1"/>
        <end position="16"/>
    </location>
</feature>
<evidence type="ECO:0000256" key="3">
    <source>
        <dbReference type="SAM" id="SignalP"/>
    </source>
</evidence>
<evidence type="ECO:0000256" key="1">
    <source>
        <dbReference type="ARBA" id="ARBA00022723"/>
    </source>
</evidence>
<protein>
    <recommendedName>
        <fullName evidence="6">Nudix hydrolase 3</fullName>
    </recommendedName>
</protein>
<dbReference type="Proteomes" id="UP000028725">
    <property type="component" value="Unassembled WGS sequence"/>
</dbReference>
<keyword evidence="1" id="KW-0479">Metal-binding</keyword>
<dbReference type="EMBL" id="JMCB01000010">
    <property type="protein sequence ID" value="KFE66579.1"/>
    <property type="molecule type" value="Genomic_DNA"/>
</dbReference>
<proteinExistence type="predicted"/>
<dbReference type="PANTHER" id="PTHR23422">
    <property type="entry name" value="DIPEPTIDYL PEPTIDASE III-RELATED"/>
    <property type="match status" value="1"/>
</dbReference>
<dbReference type="STRING" id="394096.DB31_1052"/>
<organism evidence="4 5">
    <name type="scientific">Hyalangium minutum</name>
    <dbReference type="NCBI Taxonomy" id="394096"/>
    <lineage>
        <taxon>Bacteria</taxon>
        <taxon>Pseudomonadati</taxon>
        <taxon>Myxococcota</taxon>
        <taxon>Myxococcia</taxon>
        <taxon>Myxococcales</taxon>
        <taxon>Cystobacterineae</taxon>
        <taxon>Archangiaceae</taxon>
        <taxon>Hyalangium</taxon>
    </lineage>
</organism>
<evidence type="ECO:0000313" key="4">
    <source>
        <dbReference type="EMBL" id="KFE66579.1"/>
    </source>
</evidence>
<dbReference type="AlphaFoldDB" id="A0A085WFW6"/>
<reference evidence="4 5" key="1">
    <citation type="submission" date="2014-04" db="EMBL/GenBank/DDBJ databases">
        <title>Genome assembly of Hyalangium minutum DSM 14724.</title>
        <authorList>
            <person name="Sharma G."/>
            <person name="Subramanian S."/>
        </authorList>
    </citation>
    <scope>NUCLEOTIDE SEQUENCE [LARGE SCALE GENOMIC DNA]</scope>
    <source>
        <strain evidence="4 5">DSM 14724</strain>
    </source>
</reference>
<evidence type="ECO:0000313" key="5">
    <source>
        <dbReference type="Proteomes" id="UP000028725"/>
    </source>
</evidence>
<keyword evidence="3" id="KW-0732">Signal</keyword>
<sequence>MFQAPLLVLLMTTATAAPSDTPAWTEQHAAQILEKTQTIQLAPDLSTLTPGERTALSKLLEVGQLFQQVYEDSRHRKALELHKRLDGQKGPAAEQQRLFYTLFQGPIATTLENQRIPFLPTDSIVPGKNVYPWGITKEQVQQVLERHPELRASILDVRTVVRRADAASLRKDLDALKQYPVLDGLHPGLSAKLRALAAKPDPAMLYAVPYAVAYAPQMVKAHSLLWEAASAVEADDAEFAGYLRNRARDLLANDYESGDAAWVRGRFQRLNAQIGAYEVYDDELFGSKAFYSLSVLLRDDAATARLEKALQGLQAFEDSLPYEPHKTVSSDIPVGVYQVIADFAQARGTNTATILPNDPLHARRYGRTILLRSNIMKHPSLFANGRSAWEAVMAEPFRNHLGPSGGFNRTLWHEVGHYLGVDRDVKGRAVSSDALEENSSALEEMKADLVSLYLAQALRERGFYDDTTLRELYASGIQRVLQIVRPRRDQPYQTMQLMQMNYFLENGLLESRPDGLHIHYEKYPEVVGRLLREVLAIQRAGDKAASDRFIEKYTRWDDALHGALATKMRAQQKYRYTLVKYEALGQ</sequence>
<accession>A0A085WFW6</accession>
<dbReference type="PATRIC" id="fig|394096.3.peg.5395"/>
<dbReference type="GO" id="GO:0008239">
    <property type="term" value="F:dipeptidyl-peptidase activity"/>
    <property type="evidence" value="ECO:0007669"/>
    <property type="project" value="TreeGrafter"/>
</dbReference>